<dbReference type="Proteomes" id="UP001324595">
    <property type="component" value="Unassembled WGS sequence"/>
</dbReference>
<comment type="caution">
    <text evidence="1">The sequence shown here is derived from an EMBL/GenBank/DDBJ whole genome shotgun (WGS) entry which is preliminary data.</text>
</comment>
<dbReference type="RefSeq" id="WP_076879801.1">
    <property type="nucleotide sequence ID" value="NZ_AP019378.2"/>
</dbReference>
<proteinExistence type="predicted"/>
<evidence type="ECO:0000313" key="1">
    <source>
        <dbReference type="EMBL" id="MEB2662953.1"/>
    </source>
</evidence>
<dbReference type="EMBL" id="JAXUBE010000015">
    <property type="protein sequence ID" value="MEB2662953.1"/>
    <property type="molecule type" value="Genomic_DNA"/>
</dbReference>
<protein>
    <recommendedName>
        <fullName evidence="3">Phage protein</fullName>
    </recommendedName>
</protein>
<dbReference type="GeneID" id="93203011"/>
<accession>A0ABU5X2A6</accession>
<gene>
    <name evidence="1" type="ORF">U5T69_06985</name>
</gene>
<reference evidence="1 2" key="1">
    <citation type="submission" date="2023-12" db="EMBL/GenBank/DDBJ databases">
        <title>Draft Genome Sequences of Bordetella parapertussis clinical Isolates from Colombia, 2023.</title>
        <authorList>
            <person name="Montilla E.A."/>
            <person name="Rojas F."/>
            <person name="Vargas M.N."/>
            <person name="Bonilla V."/>
            <person name="Duarte C."/>
        </authorList>
    </citation>
    <scope>NUCLEOTIDE SEQUENCE [LARGE SCALE GENOMIC DNA]</scope>
    <source>
        <strain evidence="1 2">320001806</strain>
    </source>
</reference>
<evidence type="ECO:0008006" key="3">
    <source>
        <dbReference type="Google" id="ProtNLM"/>
    </source>
</evidence>
<sequence length="142" mass="15761">MKPTDALHIPATEPRREGLTTAQRWHGPDSGLIACWERGRDKALEDPSLAQRARSGELPVLPWRGGGDKALKTAARYGTYQYLAMWLGLRGEDLHIDPTHETTRTCTRHGTTVTFTSDINKFCPVSADKDEMPISVAETRSS</sequence>
<name>A0ABU5X2A6_BORPP</name>
<evidence type="ECO:0000313" key="2">
    <source>
        <dbReference type="Proteomes" id="UP001324595"/>
    </source>
</evidence>
<keyword evidence="2" id="KW-1185">Reference proteome</keyword>
<organism evidence="1 2">
    <name type="scientific">Bordetella parapertussis</name>
    <dbReference type="NCBI Taxonomy" id="519"/>
    <lineage>
        <taxon>Bacteria</taxon>
        <taxon>Pseudomonadati</taxon>
        <taxon>Pseudomonadota</taxon>
        <taxon>Betaproteobacteria</taxon>
        <taxon>Burkholderiales</taxon>
        <taxon>Alcaligenaceae</taxon>
        <taxon>Bordetella</taxon>
    </lineage>
</organism>